<sequence>MRIETQATPASNPCRPPKATTLRCRHPLLSRVYIHTLQSQVDFARARERQFLRLQGLQYQSVVTYISHNTGHIVAMEYALCFCGQTYNSSVIGGQTLTTIISTWNTIPSVEDFTYEWVFIEWPVVFNISQEIIRNMMGASQEIFQGTEFFAYSDNSFDTQISMANEDISISAQAMATVLAQTGNESAAMEVFMNSLAISLTNSLQTSSAAQQFNGTSSVLEVYVSVNYEWLYFPYKSRTTNVSLPPRDDIQEPPTRCACVEIVKLGRLWWAGERGEGSSRHLGFRDGDGCERGENSSCDE</sequence>
<feature type="compositionally biased region" description="Basic and acidic residues" evidence="1">
    <location>
        <begin position="276"/>
        <end position="294"/>
    </location>
</feature>
<proteinExistence type="predicted"/>
<accession>A0A2J6Q0B2</accession>
<dbReference type="EMBL" id="KZ613488">
    <property type="protein sequence ID" value="PMD19721.1"/>
    <property type="molecule type" value="Genomic_DNA"/>
</dbReference>
<gene>
    <name evidence="2" type="ORF">NA56DRAFT_660422</name>
</gene>
<dbReference type="Proteomes" id="UP000235672">
    <property type="component" value="Unassembled WGS sequence"/>
</dbReference>
<evidence type="ECO:0000313" key="3">
    <source>
        <dbReference type="Proteomes" id="UP000235672"/>
    </source>
</evidence>
<organism evidence="2 3">
    <name type="scientific">Hyaloscypha hepaticicola</name>
    <dbReference type="NCBI Taxonomy" id="2082293"/>
    <lineage>
        <taxon>Eukaryota</taxon>
        <taxon>Fungi</taxon>
        <taxon>Dikarya</taxon>
        <taxon>Ascomycota</taxon>
        <taxon>Pezizomycotina</taxon>
        <taxon>Leotiomycetes</taxon>
        <taxon>Helotiales</taxon>
        <taxon>Hyaloscyphaceae</taxon>
        <taxon>Hyaloscypha</taxon>
    </lineage>
</organism>
<feature type="region of interest" description="Disordered" evidence="1">
    <location>
        <begin position="276"/>
        <end position="300"/>
    </location>
</feature>
<keyword evidence="3" id="KW-1185">Reference proteome</keyword>
<name>A0A2J6Q0B2_9HELO</name>
<protein>
    <submittedName>
        <fullName evidence="2">Uncharacterized protein</fullName>
    </submittedName>
</protein>
<evidence type="ECO:0000313" key="2">
    <source>
        <dbReference type="EMBL" id="PMD19721.1"/>
    </source>
</evidence>
<evidence type="ECO:0000256" key="1">
    <source>
        <dbReference type="SAM" id="MobiDB-lite"/>
    </source>
</evidence>
<dbReference type="AlphaFoldDB" id="A0A2J6Q0B2"/>
<reference evidence="2 3" key="1">
    <citation type="submission" date="2016-05" db="EMBL/GenBank/DDBJ databases">
        <title>A degradative enzymes factory behind the ericoid mycorrhizal symbiosis.</title>
        <authorList>
            <consortium name="DOE Joint Genome Institute"/>
            <person name="Martino E."/>
            <person name="Morin E."/>
            <person name="Grelet G."/>
            <person name="Kuo A."/>
            <person name="Kohler A."/>
            <person name="Daghino S."/>
            <person name="Barry K."/>
            <person name="Choi C."/>
            <person name="Cichocki N."/>
            <person name="Clum A."/>
            <person name="Copeland A."/>
            <person name="Hainaut M."/>
            <person name="Haridas S."/>
            <person name="Labutti K."/>
            <person name="Lindquist E."/>
            <person name="Lipzen A."/>
            <person name="Khouja H.-R."/>
            <person name="Murat C."/>
            <person name="Ohm R."/>
            <person name="Olson A."/>
            <person name="Spatafora J."/>
            <person name="Veneault-Fourrey C."/>
            <person name="Henrissat B."/>
            <person name="Grigoriev I."/>
            <person name="Martin F."/>
            <person name="Perotto S."/>
        </authorList>
    </citation>
    <scope>NUCLEOTIDE SEQUENCE [LARGE SCALE GENOMIC DNA]</scope>
    <source>
        <strain evidence="2 3">UAMH 7357</strain>
    </source>
</reference>